<dbReference type="RefSeq" id="XP_025402446.1">
    <property type="nucleotide sequence ID" value="XM_025538308.1"/>
</dbReference>
<comment type="caution">
    <text evidence="1">The sequence shown here is derived from an EMBL/GenBank/DDBJ whole genome shotgun (WGS) entry which is preliminary data.</text>
</comment>
<evidence type="ECO:0000313" key="1">
    <source>
        <dbReference type="EMBL" id="PWY89259.1"/>
    </source>
</evidence>
<dbReference type="VEuPathDB" id="FungiDB:BO70DRAFT_163976"/>
<proteinExistence type="predicted"/>
<dbReference type="EMBL" id="MSFL01000004">
    <property type="protein sequence ID" value="PWY89259.1"/>
    <property type="molecule type" value="Genomic_DNA"/>
</dbReference>
<gene>
    <name evidence="1" type="ORF">BO70DRAFT_163976</name>
</gene>
<name>A0A317WSB2_9EURO</name>
<protein>
    <submittedName>
        <fullName evidence="1">Uncharacterized protein</fullName>
    </submittedName>
</protein>
<organism evidence="1 2">
    <name type="scientific">Aspergillus heteromorphus CBS 117.55</name>
    <dbReference type="NCBI Taxonomy" id="1448321"/>
    <lineage>
        <taxon>Eukaryota</taxon>
        <taxon>Fungi</taxon>
        <taxon>Dikarya</taxon>
        <taxon>Ascomycota</taxon>
        <taxon>Pezizomycotina</taxon>
        <taxon>Eurotiomycetes</taxon>
        <taxon>Eurotiomycetidae</taxon>
        <taxon>Eurotiales</taxon>
        <taxon>Aspergillaceae</taxon>
        <taxon>Aspergillus</taxon>
        <taxon>Aspergillus subgen. Circumdati</taxon>
    </lineage>
</organism>
<sequence length="105" mass="11679">MQTGCAVWCNTQYHTTCLAGMTWSLPCWEAYTYLGTVYGVLRTVALARSMIVRVSTTYRGSRYSRGRPCSSAGTGHGQDRTGQDTGIVVTIVMQKNNVFRPCHFM</sequence>
<dbReference type="AlphaFoldDB" id="A0A317WSB2"/>
<accession>A0A317WSB2</accession>
<dbReference type="GeneID" id="37060545"/>
<evidence type="ECO:0000313" key="2">
    <source>
        <dbReference type="Proteomes" id="UP000247233"/>
    </source>
</evidence>
<reference evidence="1 2" key="1">
    <citation type="submission" date="2016-12" db="EMBL/GenBank/DDBJ databases">
        <title>The genomes of Aspergillus section Nigri reveals drivers in fungal speciation.</title>
        <authorList>
            <consortium name="DOE Joint Genome Institute"/>
            <person name="Vesth T.C."/>
            <person name="Nybo J."/>
            <person name="Theobald S."/>
            <person name="Brandl J."/>
            <person name="Frisvad J.C."/>
            <person name="Nielsen K.F."/>
            <person name="Lyhne E.K."/>
            <person name="Kogle M.E."/>
            <person name="Kuo A."/>
            <person name="Riley R."/>
            <person name="Clum A."/>
            <person name="Nolan M."/>
            <person name="Lipzen A."/>
            <person name="Salamov A."/>
            <person name="Henrissat B."/>
            <person name="Wiebenga A."/>
            <person name="De Vries R.P."/>
            <person name="Grigoriev I.V."/>
            <person name="Mortensen U.H."/>
            <person name="Andersen M.R."/>
            <person name="Baker S.E."/>
        </authorList>
    </citation>
    <scope>NUCLEOTIDE SEQUENCE [LARGE SCALE GENOMIC DNA]</scope>
    <source>
        <strain evidence="1 2">CBS 117.55</strain>
    </source>
</reference>
<dbReference type="Proteomes" id="UP000247233">
    <property type="component" value="Unassembled WGS sequence"/>
</dbReference>
<keyword evidence="2" id="KW-1185">Reference proteome</keyword>